<dbReference type="GO" id="GO:0003904">
    <property type="term" value="F:deoxyribodipyrimidine photo-lyase activity"/>
    <property type="evidence" value="ECO:0007669"/>
    <property type="project" value="TreeGrafter"/>
</dbReference>
<keyword evidence="2 5" id="KW-0285">Flavoprotein</keyword>
<accession>A0AAD9D6E6</accession>
<feature type="binding site" evidence="5">
    <location>
        <begin position="120"/>
        <end position="127"/>
    </location>
    <ligand>
        <name>FAD</name>
        <dbReference type="ChEBI" id="CHEBI:57692"/>
    </ligand>
</feature>
<dbReference type="PROSITE" id="PS00394">
    <property type="entry name" value="DNA_PHOTOLYASES_1_1"/>
    <property type="match status" value="1"/>
</dbReference>
<evidence type="ECO:0000256" key="2">
    <source>
        <dbReference type="ARBA" id="ARBA00022630"/>
    </source>
</evidence>
<comment type="cofactor">
    <cofactor evidence="5 7">
        <name>FAD</name>
        <dbReference type="ChEBI" id="CHEBI:57692"/>
    </cofactor>
    <text evidence="5 7">Binds 1 FAD per subunit.</text>
</comment>
<comment type="cofactor">
    <cofactor evidence="7">
        <name>(6R)-5,10-methylene-5,6,7,8-tetrahydrofolate</name>
        <dbReference type="ChEBI" id="CHEBI:15636"/>
    </cofactor>
    <text evidence="7">Binds 1 5,10-methenyltetrahydrofolate (MTHF) per subunit.</text>
</comment>
<evidence type="ECO:0000256" key="3">
    <source>
        <dbReference type="ARBA" id="ARBA00022827"/>
    </source>
</evidence>
<keyword evidence="10" id="KW-1185">Reference proteome</keyword>
<sequence length="259" mass="29788">MLKEIGCLLDDNYMPTLADLGYNKEDIESISTVDPRSAMPEGYRGGETFALSRVKEYTWGSDLIQTYFDTRNNMIGPNYSTKFAPWLACGCLSPRYIARECSRYEELRVKSKSTYWVVFELLVRDYFRLFAMKHGDAIFYPSGTVKQKKEWDSNPIHFQAWRDGMTGYPLIDANMRELQATGFMSNRGRQNVCSFLAIELGLDWRLGAEYFEEVLLDYDASSNWLNWQNGAGVSLCTGGRLNRFNIVKQSKTYDKVVST</sequence>
<dbReference type="EMBL" id="JATAAI010000037">
    <property type="protein sequence ID" value="KAK1734654.1"/>
    <property type="molecule type" value="Genomic_DNA"/>
</dbReference>
<keyword evidence="4 7" id="KW-0157">Chromophore</keyword>
<dbReference type="PANTHER" id="PTHR11455">
    <property type="entry name" value="CRYPTOCHROME"/>
    <property type="match status" value="1"/>
</dbReference>
<evidence type="ECO:0000259" key="8">
    <source>
        <dbReference type="Pfam" id="PF03441"/>
    </source>
</evidence>
<gene>
    <name evidence="9" type="ORF">QTG54_014527</name>
</gene>
<keyword evidence="3 5" id="KW-0274">FAD</keyword>
<dbReference type="AlphaFoldDB" id="A0AAD9D6E6"/>
<dbReference type="Gene3D" id="1.25.40.80">
    <property type="match status" value="1"/>
</dbReference>
<comment type="caution">
    <text evidence="9">The sequence shown here is derived from an EMBL/GenBank/DDBJ whole genome shotgun (WGS) entry which is preliminary data.</text>
</comment>
<dbReference type="PRINTS" id="PR00147">
    <property type="entry name" value="DNAPHOTLYASE"/>
</dbReference>
<reference evidence="9" key="1">
    <citation type="submission" date="2023-06" db="EMBL/GenBank/DDBJ databases">
        <title>Survivors Of The Sea: Transcriptome response of Skeletonema marinoi to long-term dormancy.</title>
        <authorList>
            <person name="Pinder M.I.M."/>
            <person name="Kourtchenko O."/>
            <person name="Robertson E.K."/>
            <person name="Larsson T."/>
            <person name="Maumus F."/>
            <person name="Osuna-Cruz C.M."/>
            <person name="Vancaester E."/>
            <person name="Stenow R."/>
            <person name="Vandepoele K."/>
            <person name="Ploug H."/>
            <person name="Bruchert V."/>
            <person name="Godhe A."/>
            <person name="Topel M."/>
        </authorList>
    </citation>
    <scope>NUCLEOTIDE SEQUENCE</scope>
    <source>
        <strain evidence="9">R05AC</strain>
    </source>
</reference>
<feature type="site" description="Electron transfer via tryptophanyl radical" evidence="6">
    <location>
        <position position="151"/>
    </location>
</feature>
<dbReference type="GO" id="GO:0071949">
    <property type="term" value="F:FAD binding"/>
    <property type="evidence" value="ECO:0007669"/>
    <property type="project" value="TreeGrafter"/>
</dbReference>
<feature type="site" description="Electron transfer via tryptophanyl radical" evidence="6">
    <location>
        <position position="227"/>
    </location>
</feature>
<dbReference type="SUPFAM" id="SSF48173">
    <property type="entry name" value="Cryptochrome/photolyase FAD-binding domain"/>
    <property type="match status" value="1"/>
</dbReference>
<evidence type="ECO:0000313" key="9">
    <source>
        <dbReference type="EMBL" id="KAK1734654.1"/>
    </source>
</evidence>
<evidence type="ECO:0000256" key="6">
    <source>
        <dbReference type="PIRSR" id="PIRSR602081-2"/>
    </source>
</evidence>
<dbReference type="PANTHER" id="PTHR11455:SF22">
    <property type="entry name" value="CRYPTOCHROME DASH"/>
    <property type="match status" value="1"/>
</dbReference>
<evidence type="ECO:0000256" key="5">
    <source>
        <dbReference type="PIRSR" id="PIRSR602081-1"/>
    </source>
</evidence>
<dbReference type="InterPro" id="IPR005101">
    <property type="entry name" value="Cryptochr/Photolyase_FAD-bd"/>
</dbReference>
<dbReference type="Gene3D" id="1.10.579.10">
    <property type="entry name" value="DNA Cyclobutane Dipyrimidine Photolyase, subunit A, domain 3"/>
    <property type="match status" value="1"/>
</dbReference>
<dbReference type="InterPro" id="IPR036134">
    <property type="entry name" value="Crypto/Photolyase_FAD-like_sf"/>
</dbReference>
<dbReference type="Pfam" id="PF03441">
    <property type="entry name" value="FAD_binding_7"/>
    <property type="match status" value="1"/>
</dbReference>
<comment type="function">
    <text evidence="7">May have a photoreceptor function.</text>
</comment>
<proteinExistence type="inferred from homology"/>
<feature type="domain" description="Cryptochrome/DNA photolyase FAD-binding" evidence="8">
    <location>
        <begin position="119"/>
        <end position="255"/>
    </location>
</feature>
<evidence type="ECO:0000313" key="10">
    <source>
        <dbReference type="Proteomes" id="UP001224775"/>
    </source>
</evidence>
<dbReference type="InterPro" id="IPR014133">
    <property type="entry name" value="Cry_DASH"/>
</dbReference>
<dbReference type="GO" id="GO:0003677">
    <property type="term" value="F:DNA binding"/>
    <property type="evidence" value="ECO:0007669"/>
    <property type="project" value="TreeGrafter"/>
</dbReference>
<feature type="binding site" evidence="5">
    <location>
        <begin position="217"/>
        <end position="219"/>
    </location>
    <ligand>
        <name>FAD</name>
        <dbReference type="ChEBI" id="CHEBI:57692"/>
    </ligand>
</feature>
<name>A0AAD9D6E6_9STRA</name>
<organism evidence="9 10">
    <name type="scientific">Skeletonema marinoi</name>
    <dbReference type="NCBI Taxonomy" id="267567"/>
    <lineage>
        <taxon>Eukaryota</taxon>
        <taxon>Sar</taxon>
        <taxon>Stramenopiles</taxon>
        <taxon>Ochrophyta</taxon>
        <taxon>Bacillariophyta</taxon>
        <taxon>Coscinodiscophyceae</taxon>
        <taxon>Thalassiosirophycidae</taxon>
        <taxon>Thalassiosirales</taxon>
        <taxon>Skeletonemataceae</taxon>
        <taxon>Skeletonema</taxon>
        <taxon>Skeletonema marinoi-dohrnii complex</taxon>
    </lineage>
</organism>
<evidence type="ECO:0000256" key="1">
    <source>
        <dbReference type="ARBA" id="ARBA00005862"/>
    </source>
</evidence>
<feature type="binding site" evidence="5">
    <location>
        <position position="67"/>
    </location>
    <ligand>
        <name>FAD</name>
        <dbReference type="ChEBI" id="CHEBI:57692"/>
    </ligand>
</feature>
<protein>
    <recommendedName>
        <fullName evidence="7">Cryptochrome DASH</fullName>
    </recommendedName>
</protein>
<dbReference type="InterPro" id="IPR002081">
    <property type="entry name" value="Cryptochrome/DNA_photolyase_1"/>
</dbReference>
<dbReference type="Proteomes" id="UP001224775">
    <property type="component" value="Unassembled WGS sequence"/>
</dbReference>
<dbReference type="InterPro" id="IPR018394">
    <property type="entry name" value="DNA_photolyase_1_CS_C"/>
</dbReference>
<dbReference type="NCBIfam" id="TIGR02765">
    <property type="entry name" value="crypto_DASH"/>
    <property type="match status" value="1"/>
</dbReference>
<comment type="similarity">
    <text evidence="1 7">Belongs to the DNA photolyase class-1 family.</text>
</comment>
<evidence type="ECO:0000256" key="7">
    <source>
        <dbReference type="RuleBase" id="RU367151"/>
    </source>
</evidence>
<evidence type="ECO:0000256" key="4">
    <source>
        <dbReference type="ARBA" id="ARBA00022991"/>
    </source>
</evidence>
<feature type="site" description="Electron transfer via tryptophanyl radical" evidence="6">
    <location>
        <position position="204"/>
    </location>
</feature>
<dbReference type="GO" id="GO:0000719">
    <property type="term" value="P:photoreactive repair"/>
    <property type="evidence" value="ECO:0007669"/>
    <property type="project" value="TreeGrafter"/>
</dbReference>